<dbReference type="InterPro" id="IPR001387">
    <property type="entry name" value="Cro/C1-type_HTH"/>
</dbReference>
<evidence type="ECO:0000313" key="3">
    <source>
        <dbReference type="EMBL" id="MBC5754377.1"/>
    </source>
</evidence>
<dbReference type="InterPro" id="IPR010982">
    <property type="entry name" value="Lambda_DNA-bd_dom_sf"/>
</dbReference>
<dbReference type="SMART" id="SM00530">
    <property type="entry name" value="HTH_XRE"/>
    <property type="match status" value="1"/>
</dbReference>
<keyword evidence="4" id="KW-1185">Reference proteome</keyword>
<evidence type="ECO:0000313" key="4">
    <source>
        <dbReference type="Proteomes" id="UP000621540"/>
    </source>
</evidence>
<comment type="caution">
    <text evidence="3">The sequence shown here is derived from an EMBL/GenBank/DDBJ whole genome shotgun (WGS) entry which is preliminary data.</text>
</comment>
<reference evidence="3 4" key="1">
    <citation type="submission" date="2020-08" db="EMBL/GenBank/DDBJ databases">
        <title>Genome public.</title>
        <authorList>
            <person name="Liu C."/>
            <person name="Sun Q."/>
        </authorList>
    </citation>
    <scope>NUCLEOTIDE SEQUENCE [LARGE SCALE GENOMIC DNA]</scope>
    <source>
        <strain evidence="3 4">BX0805</strain>
    </source>
</reference>
<protein>
    <submittedName>
        <fullName evidence="3">Helix-turn-helix transcriptional regulator</fullName>
    </submittedName>
</protein>
<sequence length="109" mass="12459">MGNRIRLRRKELHLKQGELARLLSISNNHMSAIESGKQKTSIDTFLNLCEVLKVTPDYLLLGSMHANNVSKDISDMLRLCSPSDLALAKEFIELLVARNRTPWNEEHFI</sequence>
<accession>A0ABR7IBS8</accession>
<dbReference type="SUPFAM" id="SSF47413">
    <property type="entry name" value="lambda repressor-like DNA-binding domains"/>
    <property type="match status" value="1"/>
</dbReference>
<evidence type="ECO:0000256" key="1">
    <source>
        <dbReference type="ARBA" id="ARBA00023125"/>
    </source>
</evidence>
<proteinExistence type="predicted"/>
<organism evidence="3 4">
    <name type="scientific">Roseburia yibonii</name>
    <dbReference type="NCBI Taxonomy" id="2763063"/>
    <lineage>
        <taxon>Bacteria</taxon>
        <taxon>Bacillati</taxon>
        <taxon>Bacillota</taxon>
        <taxon>Clostridia</taxon>
        <taxon>Lachnospirales</taxon>
        <taxon>Lachnospiraceae</taxon>
        <taxon>Roseburia</taxon>
    </lineage>
</organism>
<dbReference type="PANTHER" id="PTHR46558:SF4">
    <property type="entry name" value="DNA-BIDING PHAGE PROTEIN"/>
    <property type="match status" value="1"/>
</dbReference>
<dbReference type="PROSITE" id="PS50943">
    <property type="entry name" value="HTH_CROC1"/>
    <property type="match status" value="1"/>
</dbReference>
<keyword evidence="1" id="KW-0238">DNA-binding</keyword>
<dbReference type="Pfam" id="PF01381">
    <property type="entry name" value="HTH_3"/>
    <property type="match status" value="1"/>
</dbReference>
<dbReference type="PANTHER" id="PTHR46558">
    <property type="entry name" value="TRACRIPTIONAL REGULATORY PROTEIN-RELATED-RELATED"/>
    <property type="match status" value="1"/>
</dbReference>
<dbReference type="EMBL" id="JACOQH010000007">
    <property type="protein sequence ID" value="MBC5754377.1"/>
    <property type="molecule type" value="Genomic_DNA"/>
</dbReference>
<dbReference type="Gene3D" id="1.10.260.40">
    <property type="entry name" value="lambda repressor-like DNA-binding domains"/>
    <property type="match status" value="1"/>
</dbReference>
<feature type="domain" description="HTH cro/C1-type" evidence="2">
    <location>
        <begin position="5"/>
        <end position="59"/>
    </location>
</feature>
<evidence type="ECO:0000259" key="2">
    <source>
        <dbReference type="PROSITE" id="PS50943"/>
    </source>
</evidence>
<gene>
    <name evidence="3" type="ORF">H8Z76_10210</name>
</gene>
<dbReference type="CDD" id="cd00093">
    <property type="entry name" value="HTH_XRE"/>
    <property type="match status" value="1"/>
</dbReference>
<dbReference type="Proteomes" id="UP000621540">
    <property type="component" value="Unassembled WGS sequence"/>
</dbReference>
<name>A0ABR7IBS8_9FIRM</name>